<dbReference type="GO" id="GO:0009229">
    <property type="term" value="P:thiamine diphosphate biosynthetic process"/>
    <property type="evidence" value="ECO:0007669"/>
    <property type="project" value="UniProtKB-UniRule"/>
</dbReference>
<feature type="domain" description="PurM-like C-terminal" evidence="4">
    <location>
        <begin position="150"/>
        <end position="268"/>
    </location>
</feature>
<feature type="binding site" evidence="2">
    <location>
        <position position="303"/>
    </location>
    <ligand>
        <name>substrate</name>
    </ligand>
</feature>
<keyword evidence="2" id="KW-0067">ATP-binding</keyword>
<dbReference type="GO" id="GO:0009228">
    <property type="term" value="P:thiamine biosynthetic process"/>
    <property type="evidence" value="ECO:0007669"/>
    <property type="project" value="UniProtKB-KW"/>
</dbReference>
<dbReference type="Pfam" id="PF00586">
    <property type="entry name" value="AIRS"/>
    <property type="match status" value="1"/>
</dbReference>
<feature type="binding site" evidence="2">
    <location>
        <position position="213"/>
    </location>
    <ligand>
        <name>Mg(2+)</name>
        <dbReference type="ChEBI" id="CHEBI:18420"/>
        <label>5</label>
    </ligand>
</feature>
<comment type="caution">
    <text evidence="2">Lacks conserved residue(s) required for the propagation of feature annotation.</text>
</comment>
<protein>
    <recommendedName>
        <fullName evidence="2">Thiamine-monophosphate kinase</fullName>
        <shortName evidence="2">TMP kinase</shortName>
        <shortName evidence="2">Thiamine-phosphate kinase</shortName>
        <ecNumber evidence="2">2.7.4.16</ecNumber>
    </recommendedName>
</protein>
<evidence type="ECO:0000313" key="5">
    <source>
        <dbReference type="EMBL" id="GHD39384.1"/>
    </source>
</evidence>
<comment type="pathway">
    <text evidence="2">Cofactor biosynthesis; thiamine diphosphate biosynthesis; thiamine diphosphate from thiamine phosphate: step 1/1.</text>
</comment>
<feature type="binding site" evidence="2">
    <location>
        <position position="53"/>
    </location>
    <ligand>
        <name>substrate</name>
    </ligand>
</feature>
<feature type="binding site" evidence="2">
    <location>
        <position position="210"/>
    </location>
    <ligand>
        <name>Mg(2+)</name>
        <dbReference type="ChEBI" id="CHEBI:18420"/>
        <label>3</label>
    </ligand>
</feature>
<comment type="similarity">
    <text evidence="2">Belongs to the thiamine-monophosphate kinase family.</text>
</comment>
<evidence type="ECO:0000256" key="2">
    <source>
        <dbReference type="HAMAP-Rule" id="MF_02128"/>
    </source>
</evidence>
<keyword evidence="2" id="KW-0460">Magnesium</keyword>
<dbReference type="PANTHER" id="PTHR30270:SF0">
    <property type="entry name" value="THIAMINE-MONOPHOSPHATE KINASE"/>
    <property type="match status" value="1"/>
</dbReference>
<proteinExistence type="inferred from homology"/>
<feature type="domain" description="PurM-like N-terminal" evidence="3">
    <location>
        <begin position="27"/>
        <end position="136"/>
    </location>
</feature>
<accession>A0A918XN84</accession>
<reference evidence="5" key="2">
    <citation type="submission" date="2020-09" db="EMBL/GenBank/DDBJ databases">
        <authorList>
            <person name="Sun Q."/>
            <person name="Kim S."/>
        </authorList>
    </citation>
    <scope>NUCLEOTIDE SEQUENCE</scope>
    <source>
        <strain evidence="5">KCTC 23430</strain>
    </source>
</reference>
<comment type="caution">
    <text evidence="5">The sequence shown here is derived from an EMBL/GenBank/DDBJ whole genome shotgun (WGS) entry which is preliminary data.</text>
</comment>
<dbReference type="NCBIfam" id="TIGR01379">
    <property type="entry name" value="thiL"/>
    <property type="match status" value="1"/>
</dbReference>
<dbReference type="Proteomes" id="UP000644693">
    <property type="component" value="Unassembled WGS sequence"/>
</dbReference>
<feature type="binding site" evidence="2">
    <location>
        <position position="46"/>
    </location>
    <ligand>
        <name>Mg(2+)</name>
        <dbReference type="ChEBI" id="CHEBI:18420"/>
        <label>2</label>
    </ligand>
</feature>
<feature type="binding site" evidence="2">
    <location>
        <position position="74"/>
    </location>
    <ligand>
        <name>Mg(2+)</name>
        <dbReference type="ChEBI" id="CHEBI:18420"/>
        <label>3</label>
    </ligand>
</feature>
<keyword evidence="6" id="KW-1185">Reference proteome</keyword>
<comment type="catalytic activity">
    <reaction evidence="2">
        <text>thiamine phosphate + ATP = thiamine diphosphate + ADP</text>
        <dbReference type="Rhea" id="RHEA:15913"/>
        <dbReference type="ChEBI" id="CHEBI:30616"/>
        <dbReference type="ChEBI" id="CHEBI:37575"/>
        <dbReference type="ChEBI" id="CHEBI:58937"/>
        <dbReference type="ChEBI" id="CHEBI:456216"/>
        <dbReference type="EC" id="2.7.4.16"/>
    </reaction>
</comment>
<dbReference type="AlphaFoldDB" id="A0A918XN84"/>
<feature type="binding site" evidence="2">
    <location>
        <begin position="120"/>
        <end position="121"/>
    </location>
    <ligand>
        <name>ATP</name>
        <dbReference type="ChEBI" id="CHEBI:30616"/>
    </ligand>
</feature>
<dbReference type="GO" id="GO:0009030">
    <property type="term" value="F:thiamine-phosphate kinase activity"/>
    <property type="evidence" value="ECO:0007669"/>
    <property type="project" value="UniProtKB-UniRule"/>
</dbReference>
<sequence>MALGEFELIYRYFSSHGRGDAVALGVGDDAALIDLRPGEQLVTSVDTLVEGRHFLESAFPEDIGFRAVATAASDLAAMGARPLGMTLALTLPEPEDLWLHTFSEGVARAARELSLPLVGGDTTRGPLTVTVQVLGGVVAGTALLRSGAVPGDQLCVSGTLGDAAAGLAVQTGRWSGSEDAADYLETRFLRPQPRLALGMALVDKATACIDVSDGLLADAQHLAAASGVAFEIDSTLLPRSPALQSLPDIDQQLRWALTGGDDYELLFTLPAGVSLPAGTSVIGCVRTGQGVTGDFEASETAGFQHF</sequence>
<evidence type="ECO:0000259" key="3">
    <source>
        <dbReference type="Pfam" id="PF00586"/>
    </source>
</evidence>
<dbReference type="SUPFAM" id="SSF56042">
    <property type="entry name" value="PurM C-terminal domain-like"/>
    <property type="match status" value="1"/>
</dbReference>
<gene>
    <name evidence="2 5" type="primary">thiL</name>
    <name evidence="5" type="ORF">GCM10007053_30780</name>
</gene>
<keyword evidence="2" id="KW-0808">Transferase</keyword>
<name>A0A918XN84_9GAMM</name>
<feature type="binding site" evidence="2">
    <location>
        <position position="29"/>
    </location>
    <ligand>
        <name>Mg(2+)</name>
        <dbReference type="ChEBI" id="CHEBI:18420"/>
        <label>4</label>
    </ligand>
</feature>
<feature type="binding site" evidence="2">
    <location>
        <position position="145"/>
    </location>
    <ligand>
        <name>ATP</name>
        <dbReference type="ChEBI" id="CHEBI:30616"/>
    </ligand>
</feature>
<dbReference type="CDD" id="cd02194">
    <property type="entry name" value="ThiL"/>
    <property type="match status" value="1"/>
</dbReference>
<feature type="binding site" evidence="2">
    <location>
        <position position="46"/>
    </location>
    <ligand>
        <name>Mg(2+)</name>
        <dbReference type="ChEBI" id="CHEBI:18420"/>
        <label>1</label>
    </ligand>
</feature>
<evidence type="ECO:0000313" key="6">
    <source>
        <dbReference type="Proteomes" id="UP000644693"/>
    </source>
</evidence>
<dbReference type="SUPFAM" id="SSF55326">
    <property type="entry name" value="PurM N-terminal domain-like"/>
    <property type="match status" value="1"/>
</dbReference>
<keyword evidence="2 5" id="KW-0418">Kinase</keyword>
<dbReference type="InterPro" id="IPR006283">
    <property type="entry name" value="ThiL-like"/>
</dbReference>
<dbReference type="EMBL" id="BMYM01000005">
    <property type="protein sequence ID" value="GHD39384.1"/>
    <property type="molecule type" value="Genomic_DNA"/>
</dbReference>
<dbReference type="InterPro" id="IPR010918">
    <property type="entry name" value="PurM-like_C_dom"/>
</dbReference>
<dbReference type="Gene3D" id="3.30.1330.10">
    <property type="entry name" value="PurM-like, N-terminal domain"/>
    <property type="match status" value="1"/>
</dbReference>
<keyword evidence="2" id="KW-0479">Metal-binding</keyword>
<dbReference type="InterPro" id="IPR036921">
    <property type="entry name" value="PurM-like_N_sf"/>
</dbReference>
<feature type="binding site" evidence="2">
    <location>
        <position position="121"/>
    </location>
    <ligand>
        <name>Mg(2+)</name>
        <dbReference type="ChEBI" id="CHEBI:18420"/>
        <label>1</label>
    </ligand>
</feature>
<dbReference type="GO" id="GO:0000287">
    <property type="term" value="F:magnesium ion binding"/>
    <property type="evidence" value="ECO:0007669"/>
    <property type="project" value="UniProtKB-UniRule"/>
</dbReference>
<feature type="binding site" evidence="2">
    <location>
        <position position="212"/>
    </location>
    <ligand>
        <name>ATP</name>
        <dbReference type="ChEBI" id="CHEBI:30616"/>
    </ligand>
</feature>
<dbReference type="InterPro" id="IPR016188">
    <property type="entry name" value="PurM-like_N"/>
</dbReference>
<dbReference type="Gene3D" id="3.90.650.10">
    <property type="entry name" value="PurM-like C-terminal domain"/>
    <property type="match status" value="1"/>
</dbReference>
<feature type="binding site" evidence="2">
    <location>
        <position position="74"/>
    </location>
    <ligand>
        <name>Mg(2+)</name>
        <dbReference type="ChEBI" id="CHEBI:18420"/>
        <label>2</label>
    </ligand>
</feature>
<dbReference type="EC" id="2.7.4.16" evidence="2"/>
<evidence type="ECO:0000256" key="1">
    <source>
        <dbReference type="ARBA" id="ARBA00022977"/>
    </source>
</evidence>
<dbReference type="PIRSF" id="PIRSF005303">
    <property type="entry name" value="Thiam_monoph_kin"/>
    <property type="match status" value="1"/>
</dbReference>
<dbReference type="InterPro" id="IPR036676">
    <property type="entry name" value="PurM-like_C_sf"/>
</dbReference>
<reference evidence="5" key="1">
    <citation type="journal article" date="2014" name="Int. J. Syst. Evol. Microbiol.">
        <title>Complete genome sequence of Corynebacterium casei LMG S-19264T (=DSM 44701T), isolated from a smear-ripened cheese.</title>
        <authorList>
            <consortium name="US DOE Joint Genome Institute (JGI-PGF)"/>
            <person name="Walter F."/>
            <person name="Albersmeier A."/>
            <person name="Kalinowski J."/>
            <person name="Ruckert C."/>
        </authorList>
    </citation>
    <scope>NUCLEOTIDE SEQUENCE</scope>
    <source>
        <strain evidence="5">KCTC 23430</strain>
    </source>
</reference>
<comment type="miscellaneous">
    <text evidence="2">Reaction mechanism of ThiL seems to utilize a direct, inline transfer of the gamma-phosphate of ATP to TMP rather than a phosphorylated enzyme intermediate.</text>
</comment>
<dbReference type="PANTHER" id="PTHR30270">
    <property type="entry name" value="THIAMINE-MONOPHOSPHATE KINASE"/>
    <property type="match status" value="1"/>
</dbReference>
<organism evidence="5 6">
    <name type="scientific">Parahalioglobus pacificus</name>
    <dbReference type="NCBI Taxonomy" id="930806"/>
    <lineage>
        <taxon>Bacteria</taxon>
        <taxon>Pseudomonadati</taxon>
        <taxon>Pseudomonadota</taxon>
        <taxon>Gammaproteobacteria</taxon>
        <taxon>Cellvibrionales</taxon>
        <taxon>Halieaceae</taxon>
        <taxon>Parahalioglobus</taxon>
    </lineage>
</organism>
<dbReference type="GO" id="GO:0005524">
    <property type="term" value="F:ATP binding"/>
    <property type="evidence" value="ECO:0007669"/>
    <property type="project" value="UniProtKB-UniRule"/>
</dbReference>
<dbReference type="Pfam" id="PF02769">
    <property type="entry name" value="AIRS_C"/>
    <property type="match status" value="1"/>
</dbReference>
<feature type="binding site" evidence="2">
    <location>
        <position position="74"/>
    </location>
    <ligand>
        <name>Mg(2+)</name>
        <dbReference type="ChEBI" id="CHEBI:18420"/>
        <label>4</label>
    </ligand>
</feature>
<feature type="binding site" evidence="2">
    <location>
        <position position="29"/>
    </location>
    <ligand>
        <name>Mg(2+)</name>
        <dbReference type="ChEBI" id="CHEBI:18420"/>
        <label>3</label>
    </ligand>
</feature>
<comment type="function">
    <text evidence="2">Catalyzes the ATP-dependent phosphorylation of thiamine-monophosphate (TMP) to form thiamine-pyrophosphate (TPP), the active form of vitamin B1.</text>
</comment>
<dbReference type="RefSeq" id="WP_189478734.1">
    <property type="nucleotide sequence ID" value="NZ_BMYM01000005.1"/>
</dbReference>
<keyword evidence="1 2" id="KW-0784">Thiamine biosynthesis</keyword>
<dbReference type="HAMAP" id="MF_02128">
    <property type="entry name" value="TMP_kinase"/>
    <property type="match status" value="1"/>
</dbReference>
<feature type="binding site" evidence="2">
    <location>
        <position position="261"/>
    </location>
    <ligand>
        <name>substrate</name>
    </ligand>
</feature>
<evidence type="ECO:0000259" key="4">
    <source>
        <dbReference type="Pfam" id="PF02769"/>
    </source>
</evidence>
<keyword evidence="2" id="KW-0547">Nucleotide-binding</keyword>
<feature type="binding site" evidence="2">
    <location>
        <position position="44"/>
    </location>
    <ligand>
        <name>Mg(2+)</name>
        <dbReference type="ChEBI" id="CHEBI:18420"/>
        <label>4</label>
    </ligand>
</feature>